<feature type="domain" description="PRD" evidence="2">
    <location>
        <begin position="17"/>
        <end position="125"/>
    </location>
</feature>
<name>A0A371PY96_STRIH</name>
<dbReference type="Pfam" id="PF00874">
    <property type="entry name" value="PRD"/>
    <property type="match status" value="1"/>
</dbReference>
<comment type="caution">
    <text evidence="3">The sequence shown here is derived from an EMBL/GenBank/DDBJ whole genome shotgun (WGS) entry which is preliminary data.</text>
</comment>
<evidence type="ECO:0000313" key="3">
    <source>
        <dbReference type="EMBL" id="REK87424.1"/>
    </source>
</evidence>
<dbReference type="InterPro" id="IPR011608">
    <property type="entry name" value="PRD"/>
</dbReference>
<organism evidence="3 4">
    <name type="scientific">Streptomyces inhibens</name>
    <dbReference type="NCBI Taxonomy" id="2293571"/>
    <lineage>
        <taxon>Bacteria</taxon>
        <taxon>Bacillati</taxon>
        <taxon>Actinomycetota</taxon>
        <taxon>Actinomycetes</taxon>
        <taxon>Kitasatosporales</taxon>
        <taxon>Streptomycetaceae</taxon>
        <taxon>Streptomyces</taxon>
    </lineage>
</organism>
<gene>
    <name evidence="3" type="ORF">DY245_26820</name>
</gene>
<sequence length="158" mass="16659">MESQLARRIRLFRDSGQVRPEIAAFVTDELAALAAEGRPVTEDSAGMLTSHLLMALTRLLDGAPLEAFPTDAAVAEELAGHPEALARARAVAVRADRELGTTLPDSEINFLALHLAVLDKDRTGHPAPVPPAAPPSPAAPPLPLPLPLPAATPRRETP</sequence>
<dbReference type="PROSITE" id="PS51372">
    <property type="entry name" value="PRD_2"/>
    <property type="match status" value="1"/>
</dbReference>
<dbReference type="GO" id="GO:0006355">
    <property type="term" value="P:regulation of DNA-templated transcription"/>
    <property type="evidence" value="ECO:0007669"/>
    <property type="project" value="InterPro"/>
</dbReference>
<feature type="compositionally biased region" description="Pro residues" evidence="1">
    <location>
        <begin position="127"/>
        <end position="150"/>
    </location>
</feature>
<dbReference type="Proteomes" id="UP000262477">
    <property type="component" value="Unassembled WGS sequence"/>
</dbReference>
<proteinExistence type="predicted"/>
<evidence type="ECO:0000259" key="2">
    <source>
        <dbReference type="PROSITE" id="PS51372"/>
    </source>
</evidence>
<keyword evidence="4" id="KW-1185">Reference proteome</keyword>
<dbReference type="InterPro" id="IPR036634">
    <property type="entry name" value="PRD_sf"/>
</dbReference>
<feature type="region of interest" description="Disordered" evidence="1">
    <location>
        <begin position="121"/>
        <end position="158"/>
    </location>
</feature>
<evidence type="ECO:0000256" key="1">
    <source>
        <dbReference type="SAM" id="MobiDB-lite"/>
    </source>
</evidence>
<dbReference type="Gene3D" id="1.10.1790.10">
    <property type="entry name" value="PRD domain"/>
    <property type="match status" value="1"/>
</dbReference>
<evidence type="ECO:0000313" key="4">
    <source>
        <dbReference type="Proteomes" id="UP000262477"/>
    </source>
</evidence>
<dbReference type="OrthoDB" id="3747487at2"/>
<dbReference type="AlphaFoldDB" id="A0A371PY96"/>
<protein>
    <submittedName>
        <fullName evidence="3">PRD domain-containing protein</fullName>
    </submittedName>
</protein>
<dbReference type="SUPFAM" id="SSF63520">
    <property type="entry name" value="PTS-regulatory domain, PRD"/>
    <property type="match status" value="1"/>
</dbReference>
<dbReference type="EMBL" id="QUAC01000214">
    <property type="protein sequence ID" value="REK87424.1"/>
    <property type="molecule type" value="Genomic_DNA"/>
</dbReference>
<reference evidence="3 4" key="1">
    <citation type="submission" date="2018-08" db="EMBL/GenBank/DDBJ databases">
        <title>Streptomyces NEAU-D10 sp. nov., a novel Actinomycete isolated from soil.</title>
        <authorList>
            <person name="Jin L."/>
        </authorList>
    </citation>
    <scope>NUCLEOTIDE SEQUENCE [LARGE SCALE GENOMIC DNA]</scope>
    <source>
        <strain evidence="3 4">NEAU-D10</strain>
    </source>
</reference>
<accession>A0A371PY96</accession>